<dbReference type="PANTHER" id="PTHR41259:SF1">
    <property type="entry name" value="DOUBLE-STRAND BREAK REPAIR RAD50 ATPASE, PUTATIVE-RELATED"/>
    <property type="match status" value="1"/>
</dbReference>
<comment type="caution">
    <text evidence="4">The sequence shown here is derived from an EMBL/GenBank/DDBJ whole genome shotgun (WGS) entry which is preliminary data.</text>
</comment>
<feature type="transmembrane region" description="Helical" evidence="2">
    <location>
        <begin position="429"/>
        <end position="447"/>
    </location>
</feature>
<feature type="coiled-coil region" evidence="1">
    <location>
        <begin position="182"/>
        <end position="226"/>
    </location>
</feature>
<dbReference type="InterPro" id="IPR038734">
    <property type="entry name" value="YhaN_AAA"/>
</dbReference>
<name>A0A1E5KZG9_9ENTE</name>
<keyword evidence="1" id="KW-0175">Coiled coil</keyword>
<dbReference type="Gene3D" id="3.40.50.300">
    <property type="entry name" value="P-loop containing nucleotide triphosphate hydrolases"/>
    <property type="match status" value="2"/>
</dbReference>
<protein>
    <recommendedName>
        <fullName evidence="3">YhaN AAA domain-containing protein</fullName>
    </recommendedName>
</protein>
<feature type="transmembrane region" description="Helical" evidence="2">
    <location>
        <begin position="453"/>
        <end position="472"/>
    </location>
</feature>
<dbReference type="EMBL" id="MIEK01000010">
    <property type="protein sequence ID" value="OEH83256.1"/>
    <property type="molecule type" value="Genomic_DNA"/>
</dbReference>
<dbReference type="SUPFAM" id="SSF52540">
    <property type="entry name" value="P-loop containing nucleoside triphosphate hydrolases"/>
    <property type="match status" value="1"/>
</dbReference>
<sequence>MKLKAIEMVGFGKWQQHKIEFSAGNQLFYGENEAGKSTIYQFIQVMLFGFPTKGKNKKDYMPKKGGLYGGYLWLEHPIYGEVKIERFKDQRKGQAKVYCNQQIGDEKLLEKIVHPLTKELAQSVYTFQQEQLNELNKLGEEELQKSLLSLGVSGSHQLLTSREEYFKKAQMLYKGKGSQPPLNQKLIAFQELQKKIDTKEKQEQSFQEVITKLSSLQKEIAQLQGSIHSDKELQHLNEKRQMNFPLYEELQQLNVDQSVGEKGSINSKDQKELQAAYQQNQFLNEELARLSYEIAVQSETSEQTELFNFYLREEETIQTLLNRRYEIDKQLSELEWMEQSFAQNQEEMAQLESKWNWSSQTPPQLFFDEQEVKQLREAEVARAVDLQDAEMNLQLLQKDLETREENLSSFEEANKEIFRKDASKKEKKVKIVWCIAAVVLVLIGLFLPKPMNFILYGVSLLPLVIGVLPVIYQPKDNYENEKKQWQEKLSQLDYLNEQLIVVKQQLTKVKVANQLAEEELQQKVQENHLGKLDRVDLWMNHRSDITQYLILINTNKELTNQLKENQKNLEEVKQLTEKFIAWLPISRKPLKERIEQIRHFSDQMEKIKFAQEYQADAYSRQTIRELKTKQHDLVEEIRPLLKKYGIVSIESVPQQLQAYQTQDKRKNRYQEIRAILGDLYEEGTTAEWLVQQKKLLTEKQSQDNVQLQEWQTQEQELLYQQQQMLQDGTLDELYQEQAMLKTEIEELALQWSGFWLAGQLLMDLLTELSEQQLPSLLKKATNYFNILTNDSYQEIQLEEGSLILVDKGQQHFTVQDLSTGTRDQLIMAIRFAFLYLQGKRIFSPVMVDDGWLHYDQQRKRHLAKLFESFGETQQIICFSSDREMVSYYQELNQRVIYLEGA</sequence>
<keyword evidence="2" id="KW-0812">Transmembrane</keyword>
<dbReference type="Proteomes" id="UP000095256">
    <property type="component" value="Unassembled WGS sequence"/>
</dbReference>
<dbReference type="PANTHER" id="PTHR41259">
    <property type="entry name" value="DOUBLE-STRAND BREAK REPAIR RAD50 ATPASE, PUTATIVE-RELATED"/>
    <property type="match status" value="1"/>
</dbReference>
<evidence type="ECO:0000259" key="3">
    <source>
        <dbReference type="Pfam" id="PF13514"/>
    </source>
</evidence>
<dbReference type="STRING" id="762845.BCR26_10660"/>
<keyword evidence="2" id="KW-1133">Transmembrane helix</keyword>
<keyword evidence="5" id="KW-1185">Reference proteome</keyword>
<dbReference type="AlphaFoldDB" id="A0A1E5KZG9"/>
<gene>
    <name evidence="4" type="ORF">BCR26_10660</name>
</gene>
<evidence type="ECO:0000313" key="4">
    <source>
        <dbReference type="EMBL" id="OEH83256.1"/>
    </source>
</evidence>
<keyword evidence="2" id="KW-0472">Membrane</keyword>
<feature type="coiled-coil region" evidence="1">
    <location>
        <begin position="475"/>
        <end position="526"/>
    </location>
</feature>
<feature type="domain" description="YhaN AAA" evidence="3">
    <location>
        <begin position="1"/>
        <end position="202"/>
    </location>
</feature>
<evidence type="ECO:0000256" key="1">
    <source>
        <dbReference type="SAM" id="Coils"/>
    </source>
</evidence>
<proteinExistence type="predicted"/>
<dbReference type="RefSeq" id="WP_069697808.1">
    <property type="nucleotide sequence ID" value="NZ_JAGGMA010000019.1"/>
</dbReference>
<dbReference type="InterPro" id="IPR027417">
    <property type="entry name" value="P-loop_NTPase"/>
</dbReference>
<dbReference type="Pfam" id="PF13514">
    <property type="entry name" value="AAA_27"/>
    <property type="match status" value="1"/>
</dbReference>
<accession>A0A1E5KZG9</accession>
<organism evidence="4 5">
    <name type="scientific">Enterococcus rivorum</name>
    <dbReference type="NCBI Taxonomy" id="762845"/>
    <lineage>
        <taxon>Bacteria</taxon>
        <taxon>Bacillati</taxon>
        <taxon>Bacillota</taxon>
        <taxon>Bacilli</taxon>
        <taxon>Lactobacillales</taxon>
        <taxon>Enterococcaceae</taxon>
        <taxon>Enterococcus</taxon>
    </lineage>
</organism>
<evidence type="ECO:0000256" key="2">
    <source>
        <dbReference type="SAM" id="Phobius"/>
    </source>
</evidence>
<reference evidence="4 5" key="1">
    <citation type="submission" date="2016-09" db="EMBL/GenBank/DDBJ databases">
        <authorList>
            <person name="Capua I."/>
            <person name="De Benedictis P."/>
            <person name="Joannis T."/>
            <person name="Lombin L.H."/>
            <person name="Cattoli G."/>
        </authorList>
    </citation>
    <scope>NUCLEOTIDE SEQUENCE [LARGE SCALE GENOMIC DNA]</scope>
    <source>
        <strain evidence="4 5">LMG 25899</strain>
    </source>
</reference>
<feature type="coiled-coil region" evidence="1">
    <location>
        <begin position="386"/>
        <end position="413"/>
    </location>
</feature>
<feature type="coiled-coil region" evidence="1">
    <location>
        <begin position="266"/>
        <end position="293"/>
    </location>
</feature>
<dbReference type="OrthoDB" id="9764467at2"/>
<evidence type="ECO:0000313" key="5">
    <source>
        <dbReference type="Proteomes" id="UP000095256"/>
    </source>
</evidence>